<proteinExistence type="inferred from homology"/>
<feature type="signal peptide" evidence="4">
    <location>
        <begin position="1"/>
        <end position="20"/>
    </location>
</feature>
<protein>
    <submittedName>
        <fullName evidence="5">Type 1 fimbrial protein</fullName>
    </submittedName>
</protein>
<dbReference type="InterPro" id="IPR008966">
    <property type="entry name" value="Adhesion_dom_sf"/>
</dbReference>
<comment type="subcellular location">
    <subcellularLocation>
        <location evidence="1">Fimbrium</location>
    </subcellularLocation>
</comment>
<evidence type="ECO:0000256" key="1">
    <source>
        <dbReference type="ARBA" id="ARBA00004561"/>
    </source>
</evidence>
<evidence type="ECO:0000313" key="6">
    <source>
        <dbReference type="Proteomes" id="UP000829384"/>
    </source>
</evidence>
<keyword evidence="6" id="KW-1185">Reference proteome</keyword>
<feature type="chain" id="PRO_5045207787" evidence="4">
    <location>
        <begin position="21"/>
        <end position="176"/>
    </location>
</feature>
<dbReference type="SUPFAM" id="SSF49401">
    <property type="entry name" value="Bacterial adhesins"/>
    <property type="match status" value="1"/>
</dbReference>
<dbReference type="PANTHER" id="PTHR33420:SF10">
    <property type="entry name" value="FIMBRIAE MAJOR SUBUNIT"/>
    <property type="match status" value="1"/>
</dbReference>
<comment type="caution">
    <text evidence="5">The sequence shown here is derived from an EMBL/GenBank/DDBJ whole genome shotgun (WGS) entry which is preliminary data.</text>
</comment>
<evidence type="ECO:0000256" key="2">
    <source>
        <dbReference type="ARBA" id="ARBA00006671"/>
    </source>
</evidence>
<dbReference type="EMBL" id="JACSDI010000027">
    <property type="protein sequence ID" value="MCG9966234.1"/>
    <property type="molecule type" value="Genomic_DNA"/>
</dbReference>
<dbReference type="InterPro" id="IPR050263">
    <property type="entry name" value="Bact_Fimbrial_Adh_Pro"/>
</dbReference>
<organism evidence="5 6">
    <name type="scientific">Shewanella cutis</name>
    <dbReference type="NCBI Taxonomy" id="2766780"/>
    <lineage>
        <taxon>Bacteria</taxon>
        <taxon>Pseudomonadati</taxon>
        <taxon>Pseudomonadota</taxon>
        <taxon>Gammaproteobacteria</taxon>
        <taxon>Alteromonadales</taxon>
        <taxon>Shewanellaceae</taxon>
        <taxon>Shewanella</taxon>
    </lineage>
</organism>
<dbReference type="Proteomes" id="UP000829384">
    <property type="component" value="Unassembled WGS sequence"/>
</dbReference>
<gene>
    <name evidence="5" type="ORF">H9J30_20345</name>
</gene>
<dbReference type="PANTHER" id="PTHR33420">
    <property type="entry name" value="FIMBRIAL SUBUNIT ELFA-RELATED"/>
    <property type="match status" value="1"/>
</dbReference>
<keyword evidence="4" id="KW-0732">Signal</keyword>
<evidence type="ECO:0000256" key="3">
    <source>
        <dbReference type="ARBA" id="ARBA00023263"/>
    </source>
</evidence>
<keyword evidence="3" id="KW-0281">Fimbrium</keyword>
<dbReference type="RefSeq" id="WP_240132664.1">
    <property type="nucleotide sequence ID" value="NZ_JACSDI010000027.1"/>
</dbReference>
<reference evidence="5 6" key="1">
    <citation type="submission" date="2020-08" db="EMBL/GenBank/DDBJ databases">
        <title>Whole genome sequence of Shewanella sp strain PS-2.</title>
        <authorList>
            <person name="Das S.K."/>
        </authorList>
    </citation>
    <scope>NUCLEOTIDE SEQUENCE [LARGE SCALE GENOMIC DNA]</scope>
    <source>
        <strain evidence="5 6">PS-2</strain>
    </source>
</reference>
<dbReference type="InterPro" id="IPR039458">
    <property type="entry name" value="FimA-like"/>
</dbReference>
<sequence>MKKLTLTLAITAIFAINAQASNIITFKGEVATQTCIVDVNGSNSQPLVLLPTIAASDLPDVGATAGGTAFKISVTGCIVDTVKDQPIKTVFVANQLTAGGNLKNTGTATNVALQILTGPGGTKVDLTGSVGTAGLVVKKNENAASHEFVVQYVRDGVGMIDPGSVVSTVQYAISYL</sequence>
<evidence type="ECO:0000313" key="5">
    <source>
        <dbReference type="EMBL" id="MCG9966234.1"/>
    </source>
</evidence>
<accession>A0ABS9R108</accession>
<evidence type="ECO:0000256" key="4">
    <source>
        <dbReference type="SAM" id="SignalP"/>
    </source>
</evidence>
<dbReference type="Gene3D" id="2.60.40.1090">
    <property type="entry name" value="Fimbrial-type adhesion domain"/>
    <property type="match status" value="1"/>
</dbReference>
<name>A0ABS9R108_9GAMM</name>
<dbReference type="InterPro" id="IPR036937">
    <property type="entry name" value="Adhesion_dom_fimbrial_sf"/>
</dbReference>
<comment type="similarity">
    <text evidence="2">Belongs to the fimbrial protein family.</text>
</comment>
<dbReference type="Pfam" id="PF16970">
    <property type="entry name" value="FimA"/>
    <property type="match status" value="1"/>
</dbReference>